<dbReference type="PANTHER" id="PTHR23501:SF12">
    <property type="entry name" value="MAJOR FACILITATOR SUPERFAMILY (MFS) PROFILE DOMAIN-CONTAINING PROTEIN-RELATED"/>
    <property type="match status" value="1"/>
</dbReference>
<feature type="transmembrane region" description="Helical" evidence="8">
    <location>
        <begin position="242"/>
        <end position="262"/>
    </location>
</feature>
<evidence type="ECO:0000256" key="8">
    <source>
        <dbReference type="SAM" id="Phobius"/>
    </source>
</evidence>
<feature type="compositionally biased region" description="Polar residues" evidence="7">
    <location>
        <begin position="21"/>
        <end position="31"/>
    </location>
</feature>
<comment type="similarity">
    <text evidence="2">Belongs to the major facilitator superfamily. TCR/Tet family.</text>
</comment>
<dbReference type="AlphaFoldDB" id="A0A8H8RPC3"/>
<evidence type="ECO:0000313" key="11">
    <source>
        <dbReference type="Proteomes" id="UP000443090"/>
    </source>
</evidence>
<evidence type="ECO:0000313" key="10">
    <source>
        <dbReference type="EMBL" id="TVY38696.1"/>
    </source>
</evidence>
<dbReference type="PANTHER" id="PTHR23501">
    <property type="entry name" value="MAJOR FACILITATOR SUPERFAMILY"/>
    <property type="match status" value="1"/>
</dbReference>
<dbReference type="PROSITE" id="PS50850">
    <property type="entry name" value="MFS"/>
    <property type="match status" value="1"/>
</dbReference>
<feature type="transmembrane region" description="Helical" evidence="8">
    <location>
        <begin position="417"/>
        <end position="438"/>
    </location>
</feature>
<feature type="transmembrane region" description="Helical" evidence="8">
    <location>
        <begin position="561"/>
        <end position="579"/>
    </location>
</feature>
<evidence type="ECO:0000256" key="1">
    <source>
        <dbReference type="ARBA" id="ARBA00004141"/>
    </source>
</evidence>
<keyword evidence="6 8" id="KW-0472">Membrane</keyword>
<evidence type="ECO:0000256" key="3">
    <source>
        <dbReference type="ARBA" id="ARBA00022448"/>
    </source>
</evidence>
<feature type="transmembrane region" description="Helical" evidence="8">
    <location>
        <begin position="211"/>
        <end position="230"/>
    </location>
</feature>
<evidence type="ECO:0000256" key="5">
    <source>
        <dbReference type="ARBA" id="ARBA00022989"/>
    </source>
</evidence>
<evidence type="ECO:0000256" key="2">
    <source>
        <dbReference type="ARBA" id="ARBA00007520"/>
    </source>
</evidence>
<feature type="transmembrane region" description="Helical" evidence="8">
    <location>
        <begin position="392"/>
        <end position="410"/>
    </location>
</feature>
<dbReference type="GO" id="GO:0005886">
    <property type="term" value="C:plasma membrane"/>
    <property type="evidence" value="ECO:0007669"/>
    <property type="project" value="TreeGrafter"/>
</dbReference>
<comment type="caution">
    <text evidence="10">The sequence shown here is derived from an EMBL/GenBank/DDBJ whole genome shotgun (WGS) entry which is preliminary data.</text>
</comment>
<comment type="subcellular location">
    <subcellularLocation>
        <location evidence="1">Membrane</location>
        <topology evidence="1">Multi-pass membrane protein</topology>
    </subcellularLocation>
</comment>
<accession>A0A8H8RPC3</accession>
<organism evidence="10 11">
    <name type="scientific">Lachnellula occidentalis</name>
    <dbReference type="NCBI Taxonomy" id="215460"/>
    <lineage>
        <taxon>Eukaryota</taxon>
        <taxon>Fungi</taxon>
        <taxon>Dikarya</taxon>
        <taxon>Ascomycota</taxon>
        <taxon>Pezizomycotina</taxon>
        <taxon>Leotiomycetes</taxon>
        <taxon>Helotiales</taxon>
        <taxon>Lachnaceae</taxon>
        <taxon>Lachnellula</taxon>
    </lineage>
</organism>
<feature type="transmembrane region" description="Helical" evidence="8">
    <location>
        <begin position="450"/>
        <end position="472"/>
    </location>
</feature>
<feature type="transmembrane region" description="Helical" evidence="8">
    <location>
        <begin position="62"/>
        <end position="81"/>
    </location>
</feature>
<evidence type="ECO:0000259" key="9">
    <source>
        <dbReference type="PROSITE" id="PS50850"/>
    </source>
</evidence>
<feature type="transmembrane region" description="Helical" evidence="8">
    <location>
        <begin position="313"/>
        <end position="337"/>
    </location>
</feature>
<feature type="transmembrane region" description="Helical" evidence="8">
    <location>
        <begin position="358"/>
        <end position="380"/>
    </location>
</feature>
<feature type="transmembrane region" description="Helical" evidence="8">
    <location>
        <begin position="153"/>
        <end position="172"/>
    </location>
</feature>
<dbReference type="Gene3D" id="1.20.1250.20">
    <property type="entry name" value="MFS general substrate transporter like domains"/>
    <property type="match status" value="1"/>
</dbReference>
<proteinExistence type="inferred from homology"/>
<dbReference type="SUPFAM" id="SSF103473">
    <property type="entry name" value="MFS general substrate transporter"/>
    <property type="match status" value="2"/>
</dbReference>
<keyword evidence="5 8" id="KW-1133">Transmembrane helix</keyword>
<feature type="transmembrane region" description="Helical" evidence="8">
    <location>
        <begin position="178"/>
        <end position="199"/>
    </location>
</feature>
<evidence type="ECO:0000256" key="7">
    <source>
        <dbReference type="SAM" id="MobiDB-lite"/>
    </source>
</evidence>
<feature type="domain" description="Major facilitator superfamily (MFS) profile" evidence="9">
    <location>
        <begin position="68"/>
        <end position="584"/>
    </location>
</feature>
<dbReference type="GO" id="GO:0022857">
    <property type="term" value="F:transmembrane transporter activity"/>
    <property type="evidence" value="ECO:0007669"/>
    <property type="project" value="InterPro"/>
</dbReference>
<protein>
    <submittedName>
        <fullName evidence="10">Efflux pump</fullName>
    </submittedName>
</protein>
<evidence type="ECO:0000256" key="4">
    <source>
        <dbReference type="ARBA" id="ARBA00022692"/>
    </source>
</evidence>
<gene>
    <name evidence="10" type="primary">patC_1</name>
    <name evidence="10" type="ORF">LOCC1_G008872</name>
</gene>
<evidence type="ECO:0000256" key="6">
    <source>
        <dbReference type="ARBA" id="ARBA00023136"/>
    </source>
</evidence>
<sequence>MDGNTSASAPASEKNSEKETNTITASDQSSFPMAHEANLSSKEENVSEVEAAAEEPARSLNGIKWIICVISIYSSVFLYALDNTIVATIQPAIIKDLGHLEKLPWVSVSFQAASVALDLTWYVHPTTSAGRFAANHFSATRGKLFGKFNGKTLFIAAIFIFEVGSAVCGAAPTINAEIVGRAICGAGGIGIYMGALNLLASTTTNTERPVYISLMGICWGSGTVLGPVVGGAFADSSATWRWSFYINLVIGAIAAPAYFLLLPSTNNHLRDIKLMVRIRSIDWVGTVLICGAIVSGIMGITFGGVLYPWSSGTIIGCFVCSGVLWVIFGLQQSFCLLTTPQDRIFPCDIVLNLEANVLFAQTAAGMGASMVFLYFIPLYFQFVQSDKALEAGVRLLPCIFLMIIGSIVTGSLLSKNFWFLPLVLGGAVLLVVGSTLMYTLVGIDTKAAPIYGYSILMAFGVGLFTQGPISVVQSLFPADRIADATAFIGFGQVLGIAIMLAVANALFLNKATNSIELLLPDTPLNEVQAAISGAGSELFKNLSGNLKKDVLQAIVDSVNSAYILVFVAGAVSIVLCPFIKRPNQA</sequence>
<name>A0A8H8RPC3_9HELO</name>
<dbReference type="InterPro" id="IPR011701">
    <property type="entry name" value="MFS"/>
</dbReference>
<feature type="region of interest" description="Disordered" evidence="7">
    <location>
        <begin position="1"/>
        <end position="47"/>
    </location>
</feature>
<dbReference type="Pfam" id="PF07690">
    <property type="entry name" value="MFS_1"/>
    <property type="match status" value="1"/>
</dbReference>
<feature type="transmembrane region" description="Helical" evidence="8">
    <location>
        <begin position="484"/>
        <end position="508"/>
    </location>
</feature>
<dbReference type="EMBL" id="QGMI01000582">
    <property type="protein sequence ID" value="TVY38696.1"/>
    <property type="molecule type" value="Genomic_DNA"/>
</dbReference>
<keyword evidence="4 8" id="KW-0812">Transmembrane</keyword>
<dbReference type="InterPro" id="IPR036259">
    <property type="entry name" value="MFS_trans_sf"/>
</dbReference>
<dbReference type="Proteomes" id="UP000443090">
    <property type="component" value="Unassembled WGS sequence"/>
</dbReference>
<keyword evidence="3" id="KW-0813">Transport</keyword>
<dbReference type="InterPro" id="IPR020846">
    <property type="entry name" value="MFS_dom"/>
</dbReference>
<dbReference type="OrthoDB" id="10021397at2759"/>
<keyword evidence="11" id="KW-1185">Reference proteome</keyword>
<reference evidence="10 11" key="1">
    <citation type="submission" date="2018-05" db="EMBL/GenBank/DDBJ databases">
        <title>Genome sequencing and assembly of the regulated plant pathogen Lachnellula willkommii and related sister species for the development of diagnostic species identification markers.</title>
        <authorList>
            <person name="Giroux E."/>
            <person name="Bilodeau G."/>
        </authorList>
    </citation>
    <scope>NUCLEOTIDE SEQUENCE [LARGE SCALE GENOMIC DNA]</scope>
    <source>
        <strain evidence="10 11">CBS 160.35</strain>
    </source>
</reference>
<feature type="transmembrane region" description="Helical" evidence="8">
    <location>
        <begin position="283"/>
        <end position="307"/>
    </location>
</feature>